<evidence type="ECO:0000259" key="14">
    <source>
        <dbReference type="Pfam" id="PF02882"/>
    </source>
</evidence>
<dbReference type="InterPro" id="IPR020630">
    <property type="entry name" value="THF_DH/CycHdrlase_cat_dom"/>
</dbReference>
<dbReference type="UniPathway" id="UPA00193"/>
<evidence type="ECO:0000256" key="6">
    <source>
        <dbReference type="ARBA" id="ARBA00022801"/>
    </source>
</evidence>
<evidence type="ECO:0000256" key="11">
    <source>
        <dbReference type="ARBA" id="ARBA00023268"/>
    </source>
</evidence>
<keyword evidence="11 12" id="KW-0511">Multifunctional enzyme</keyword>
<comment type="similarity">
    <text evidence="12">Belongs to the tetrahydrofolate dehydrogenase/cyclohydrolase family.</text>
</comment>
<dbReference type="Pfam" id="PF02882">
    <property type="entry name" value="THF_DHG_CYH_C"/>
    <property type="match status" value="1"/>
</dbReference>
<dbReference type="Gene3D" id="3.40.50.10860">
    <property type="entry name" value="Leucine Dehydrogenase, chain A, domain 1"/>
    <property type="match status" value="1"/>
</dbReference>
<comment type="catalytic activity">
    <reaction evidence="12">
        <text>(6R)-5,10-methenyltetrahydrofolate + H2O = (6R)-10-formyltetrahydrofolate + H(+)</text>
        <dbReference type="Rhea" id="RHEA:23700"/>
        <dbReference type="ChEBI" id="CHEBI:15377"/>
        <dbReference type="ChEBI" id="CHEBI:15378"/>
        <dbReference type="ChEBI" id="CHEBI:57455"/>
        <dbReference type="ChEBI" id="CHEBI:195366"/>
        <dbReference type="EC" id="3.5.4.9"/>
    </reaction>
</comment>
<dbReference type="EMBL" id="JACHLJ010000001">
    <property type="protein sequence ID" value="MBB5770788.1"/>
    <property type="molecule type" value="Genomic_DNA"/>
</dbReference>
<dbReference type="Proteomes" id="UP000556201">
    <property type="component" value="Unassembled WGS sequence"/>
</dbReference>
<dbReference type="AlphaFoldDB" id="A0A7W9L4Z6"/>
<comment type="caution">
    <text evidence="15">The sequence shown here is derived from an EMBL/GenBank/DDBJ whole genome shotgun (WGS) entry which is preliminary data.</text>
</comment>
<evidence type="ECO:0000256" key="5">
    <source>
        <dbReference type="ARBA" id="ARBA00022755"/>
    </source>
</evidence>
<keyword evidence="5 12" id="KW-0658">Purine biosynthesis</keyword>
<dbReference type="EC" id="3.5.4.9" evidence="12"/>
<dbReference type="GO" id="GO:0000105">
    <property type="term" value="P:L-histidine biosynthetic process"/>
    <property type="evidence" value="ECO:0007669"/>
    <property type="project" value="UniProtKB-KW"/>
</dbReference>
<dbReference type="CDD" id="cd01080">
    <property type="entry name" value="NAD_bind_m-THF_DH_Cyclohyd"/>
    <property type="match status" value="1"/>
</dbReference>
<feature type="binding site" evidence="12">
    <location>
        <begin position="171"/>
        <end position="173"/>
    </location>
    <ligand>
        <name>NADP(+)</name>
        <dbReference type="ChEBI" id="CHEBI:58349"/>
    </ligand>
</feature>
<dbReference type="InterPro" id="IPR000672">
    <property type="entry name" value="THF_DH/CycHdrlase"/>
</dbReference>
<dbReference type="PROSITE" id="PS00767">
    <property type="entry name" value="THF_DHG_CYH_2"/>
    <property type="match status" value="1"/>
</dbReference>
<dbReference type="PANTHER" id="PTHR48099:SF5">
    <property type="entry name" value="C-1-TETRAHYDROFOLATE SYNTHASE, CYTOPLASMIC"/>
    <property type="match status" value="1"/>
</dbReference>
<feature type="domain" description="Tetrahydrofolate dehydrogenase/cyclohydrolase catalytic" evidence="13">
    <location>
        <begin position="11"/>
        <end position="126"/>
    </location>
</feature>
<comment type="caution">
    <text evidence="12">Lacks conserved residue(s) required for the propagation of feature annotation.</text>
</comment>
<evidence type="ECO:0000259" key="13">
    <source>
        <dbReference type="Pfam" id="PF00763"/>
    </source>
</evidence>
<organism evidence="15 16">
    <name type="scientific">Brevundimonas vesicularis</name>
    <name type="common">Pseudomonas vesicularis</name>
    <dbReference type="NCBI Taxonomy" id="41276"/>
    <lineage>
        <taxon>Bacteria</taxon>
        <taxon>Pseudomonadati</taxon>
        <taxon>Pseudomonadota</taxon>
        <taxon>Alphaproteobacteria</taxon>
        <taxon>Caulobacterales</taxon>
        <taxon>Caulobacteraceae</taxon>
        <taxon>Brevundimonas</taxon>
    </lineage>
</organism>
<evidence type="ECO:0000256" key="7">
    <source>
        <dbReference type="ARBA" id="ARBA00022857"/>
    </source>
</evidence>
<keyword evidence="4 12" id="KW-0028">Amino-acid biosynthesis</keyword>
<comment type="pathway">
    <text evidence="1 12">One-carbon metabolism; tetrahydrofolate interconversion.</text>
</comment>
<dbReference type="RefSeq" id="WP_184278399.1">
    <property type="nucleotide sequence ID" value="NZ_JACHLJ010000001.1"/>
</dbReference>
<dbReference type="EC" id="1.5.1.5" evidence="12"/>
<dbReference type="GO" id="GO:0005829">
    <property type="term" value="C:cytosol"/>
    <property type="evidence" value="ECO:0007669"/>
    <property type="project" value="TreeGrafter"/>
</dbReference>
<dbReference type="NCBIfam" id="NF010785">
    <property type="entry name" value="PRK14188.1"/>
    <property type="match status" value="1"/>
</dbReference>
<evidence type="ECO:0000256" key="9">
    <source>
        <dbReference type="ARBA" id="ARBA00023102"/>
    </source>
</evidence>
<gene>
    <name evidence="12" type="primary">folD</name>
    <name evidence="15" type="ORF">HNP47_000757</name>
</gene>
<dbReference type="InterPro" id="IPR020867">
    <property type="entry name" value="THF_DH/CycHdrlase_CS"/>
</dbReference>
<sequence>MSAQSTPATLIDGKAFSATLVDRVGAAVARLEAAHGVKPGLAVVIVGEDPASQIYVRNKGETTLRAGMRSDTHRLAESTRQDELLALITQLNADAGIHGILVQLPLPAHIDATVVLDAISPDKDVDGFHVVNAGRLAVGLPGLVPCTPLGCLMLLKDQLGDLSGLNAVIVGRSNIVGKPMAQLLLGESCTVTVAHSRTRDLPDVCRRADILVAAVGRPEMIKGDWIKPGATVIDVGINRVPSADPVKAAEGKTRVAGDVAFKEAVEVAGRITPVPGGVGPMTIACLLANTYSAACRLNNIQPEPLDA</sequence>
<evidence type="ECO:0000256" key="10">
    <source>
        <dbReference type="ARBA" id="ARBA00023167"/>
    </source>
</evidence>
<dbReference type="InterPro" id="IPR036291">
    <property type="entry name" value="NAD(P)-bd_dom_sf"/>
</dbReference>
<dbReference type="GO" id="GO:0004488">
    <property type="term" value="F:methylenetetrahydrofolate dehydrogenase (NADP+) activity"/>
    <property type="evidence" value="ECO:0007669"/>
    <property type="project" value="UniProtKB-UniRule"/>
</dbReference>
<evidence type="ECO:0000313" key="16">
    <source>
        <dbReference type="Proteomes" id="UP000556201"/>
    </source>
</evidence>
<dbReference type="Gene3D" id="3.40.50.720">
    <property type="entry name" value="NAD(P)-binding Rossmann-like Domain"/>
    <property type="match status" value="1"/>
</dbReference>
<protein>
    <recommendedName>
        <fullName evidence="12">Bifunctional protein FolD</fullName>
    </recommendedName>
    <domain>
        <recommendedName>
            <fullName evidence="12">Methylenetetrahydrofolate dehydrogenase</fullName>
            <ecNumber evidence="12">1.5.1.5</ecNumber>
        </recommendedName>
    </domain>
    <domain>
        <recommendedName>
            <fullName evidence="12">Methenyltetrahydrofolate cyclohydrolase</fullName>
            <ecNumber evidence="12">3.5.4.9</ecNumber>
        </recommendedName>
    </domain>
</protein>
<reference evidence="15 16" key="1">
    <citation type="submission" date="2020-08" db="EMBL/GenBank/DDBJ databases">
        <title>Functional genomics of gut bacteria from endangered species of beetles.</title>
        <authorList>
            <person name="Carlos-Shanley C."/>
        </authorList>
    </citation>
    <scope>NUCLEOTIDE SEQUENCE [LARGE SCALE GENOMIC DNA]</scope>
    <source>
        <strain evidence="15 16">S00192</strain>
    </source>
</reference>
<evidence type="ECO:0000256" key="1">
    <source>
        <dbReference type="ARBA" id="ARBA00004777"/>
    </source>
</evidence>
<dbReference type="FunFam" id="3.40.50.720:FF:000006">
    <property type="entry name" value="Bifunctional protein FolD"/>
    <property type="match status" value="1"/>
</dbReference>
<comment type="subunit">
    <text evidence="2 12">Homodimer.</text>
</comment>
<evidence type="ECO:0000256" key="3">
    <source>
        <dbReference type="ARBA" id="ARBA00022563"/>
    </source>
</evidence>
<evidence type="ECO:0000313" key="15">
    <source>
        <dbReference type="EMBL" id="MBB5770788.1"/>
    </source>
</evidence>
<evidence type="ECO:0000256" key="2">
    <source>
        <dbReference type="ARBA" id="ARBA00011738"/>
    </source>
</evidence>
<keyword evidence="9 12" id="KW-0368">Histidine biosynthesis</keyword>
<dbReference type="InterPro" id="IPR046346">
    <property type="entry name" value="Aminoacid_DH-like_N_sf"/>
</dbReference>
<dbReference type="GO" id="GO:0009086">
    <property type="term" value="P:methionine biosynthetic process"/>
    <property type="evidence" value="ECO:0007669"/>
    <property type="project" value="UniProtKB-KW"/>
</dbReference>
<dbReference type="GO" id="GO:0006164">
    <property type="term" value="P:purine nucleotide biosynthetic process"/>
    <property type="evidence" value="ECO:0007669"/>
    <property type="project" value="UniProtKB-KW"/>
</dbReference>
<dbReference type="PANTHER" id="PTHR48099">
    <property type="entry name" value="C-1-TETRAHYDROFOLATE SYNTHASE, CYTOPLASMIC-RELATED"/>
    <property type="match status" value="1"/>
</dbReference>
<evidence type="ECO:0000256" key="4">
    <source>
        <dbReference type="ARBA" id="ARBA00022605"/>
    </source>
</evidence>
<dbReference type="GO" id="GO:0035999">
    <property type="term" value="P:tetrahydrofolate interconversion"/>
    <property type="evidence" value="ECO:0007669"/>
    <property type="project" value="UniProtKB-UniRule"/>
</dbReference>
<dbReference type="SUPFAM" id="SSF53223">
    <property type="entry name" value="Aminoacid dehydrogenase-like, N-terminal domain"/>
    <property type="match status" value="1"/>
</dbReference>
<dbReference type="Pfam" id="PF00763">
    <property type="entry name" value="THF_DHG_CYH"/>
    <property type="match status" value="1"/>
</dbReference>
<accession>A0A7W9L4Z6</accession>
<dbReference type="FunFam" id="3.40.50.10860:FF:000005">
    <property type="entry name" value="C-1-tetrahydrofolate synthase, cytoplasmic, putative"/>
    <property type="match status" value="1"/>
</dbReference>
<dbReference type="PROSITE" id="PS00766">
    <property type="entry name" value="THF_DHG_CYH_1"/>
    <property type="match status" value="1"/>
</dbReference>
<dbReference type="PRINTS" id="PR00085">
    <property type="entry name" value="THFDHDRGNASE"/>
</dbReference>
<comment type="catalytic activity">
    <reaction evidence="12">
        <text>(6R)-5,10-methylene-5,6,7,8-tetrahydrofolate + NADP(+) = (6R)-5,10-methenyltetrahydrofolate + NADPH</text>
        <dbReference type="Rhea" id="RHEA:22812"/>
        <dbReference type="ChEBI" id="CHEBI:15636"/>
        <dbReference type="ChEBI" id="CHEBI:57455"/>
        <dbReference type="ChEBI" id="CHEBI:57783"/>
        <dbReference type="ChEBI" id="CHEBI:58349"/>
        <dbReference type="EC" id="1.5.1.5"/>
    </reaction>
</comment>
<keyword evidence="7 12" id="KW-0521">NADP</keyword>
<feature type="binding site" evidence="12">
    <location>
        <position position="237"/>
    </location>
    <ligand>
        <name>NADP(+)</name>
        <dbReference type="ChEBI" id="CHEBI:58349"/>
    </ligand>
</feature>
<dbReference type="HAMAP" id="MF_01576">
    <property type="entry name" value="THF_DHG_CYH"/>
    <property type="match status" value="1"/>
</dbReference>
<keyword evidence="3 12" id="KW-0554">One-carbon metabolism</keyword>
<keyword evidence="6 12" id="KW-0378">Hydrolase</keyword>
<dbReference type="SUPFAM" id="SSF51735">
    <property type="entry name" value="NAD(P)-binding Rossmann-fold domains"/>
    <property type="match status" value="1"/>
</dbReference>
<dbReference type="GO" id="GO:0004477">
    <property type="term" value="F:methenyltetrahydrofolate cyclohydrolase activity"/>
    <property type="evidence" value="ECO:0007669"/>
    <property type="project" value="UniProtKB-UniRule"/>
</dbReference>
<dbReference type="InterPro" id="IPR020631">
    <property type="entry name" value="THF_DH/CycHdrlase_NAD-bd_dom"/>
</dbReference>
<name>A0A7W9L4Z6_BREVE</name>
<evidence type="ECO:0000256" key="8">
    <source>
        <dbReference type="ARBA" id="ARBA00023002"/>
    </source>
</evidence>
<proteinExistence type="inferred from homology"/>
<evidence type="ECO:0000256" key="12">
    <source>
        <dbReference type="HAMAP-Rule" id="MF_01576"/>
    </source>
</evidence>
<keyword evidence="10 12" id="KW-0486">Methionine biosynthesis</keyword>
<comment type="function">
    <text evidence="12">Catalyzes the oxidation of 5,10-methylenetetrahydrofolate to 5,10-methenyltetrahydrofolate and then the hydrolysis of 5,10-methenyltetrahydrofolate to 10-formyltetrahydrofolate.</text>
</comment>
<keyword evidence="8 12" id="KW-0560">Oxidoreductase</keyword>
<feature type="domain" description="Tetrahydrofolate dehydrogenase/cyclohydrolase NAD(P)-binding" evidence="14">
    <location>
        <begin position="145"/>
        <end position="296"/>
    </location>
</feature>